<organism evidence="1 2">
    <name type="scientific">Lasius platythorax</name>
    <dbReference type="NCBI Taxonomy" id="488582"/>
    <lineage>
        <taxon>Eukaryota</taxon>
        <taxon>Metazoa</taxon>
        <taxon>Ecdysozoa</taxon>
        <taxon>Arthropoda</taxon>
        <taxon>Hexapoda</taxon>
        <taxon>Insecta</taxon>
        <taxon>Pterygota</taxon>
        <taxon>Neoptera</taxon>
        <taxon>Endopterygota</taxon>
        <taxon>Hymenoptera</taxon>
        <taxon>Apocrita</taxon>
        <taxon>Aculeata</taxon>
        <taxon>Formicoidea</taxon>
        <taxon>Formicidae</taxon>
        <taxon>Formicinae</taxon>
        <taxon>Lasius</taxon>
        <taxon>Lasius</taxon>
    </lineage>
</organism>
<sequence length="176" mass="20998">MRYLSLTNFEGTLRFQNITINGSITISDYICSALQNMELHGTHQKTYTIERRIHKKDSFMERTKIYLTSRGKILVYDWLDTPYIAQKDPLMLDDTNKNINVQISLKERWMQNIEMHSKYLDVKSYNVVQYTEYLMDHPEIKQLIADYIQILLIVKPIDVINFTIQHFKAFARELRV</sequence>
<proteinExistence type="predicted"/>
<dbReference type="PANTHER" id="PTHR15505">
    <property type="entry name" value="RIIA DOMAIN-CONTAINING PROTEIN 1"/>
    <property type="match status" value="1"/>
</dbReference>
<accession>A0AAV2NFR8</accession>
<dbReference type="Proteomes" id="UP001497644">
    <property type="component" value="Chromosome 14"/>
</dbReference>
<dbReference type="PANTHER" id="PTHR15505:SF4">
    <property type="entry name" value="RIIA DOMAIN-CONTAINING PROTEIN 1"/>
    <property type="match status" value="1"/>
</dbReference>
<evidence type="ECO:0000313" key="1">
    <source>
        <dbReference type="EMBL" id="CAL1678314.1"/>
    </source>
</evidence>
<dbReference type="CDD" id="cd22973">
    <property type="entry name" value="DD_CATIP"/>
    <property type="match status" value="1"/>
</dbReference>
<protein>
    <submittedName>
        <fullName evidence="1">Uncharacterized protein</fullName>
    </submittedName>
</protein>
<dbReference type="EMBL" id="OZ034837">
    <property type="protein sequence ID" value="CAL1678314.1"/>
    <property type="molecule type" value="Genomic_DNA"/>
</dbReference>
<dbReference type="InterPro" id="IPR047501">
    <property type="entry name" value="DD_CATIP"/>
</dbReference>
<gene>
    <name evidence="1" type="ORF">LPLAT_LOCUS4198</name>
</gene>
<reference evidence="1" key="1">
    <citation type="submission" date="2024-04" db="EMBL/GenBank/DDBJ databases">
        <authorList>
            <consortium name="Molecular Ecology Group"/>
        </authorList>
    </citation>
    <scope>NUCLEOTIDE SEQUENCE</scope>
</reference>
<dbReference type="AlphaFoldDB" id="A0AAV2NFR8"/>
<name>A0AAV2NFR8_9HYME</name>
<keyword evidence="2" id="KW-1185">Reference proteome</keyword>
<evidence type="ECO:0000313" key="2">
    <source>
        <dbReference type="Proteomes" id="UP001497644"/>
    </source>
</evidence>